<name>A0A0H7CT38_VIBCL</name>
<sequence length="93" mass="10685">MNPEKYNRSISLLCPTCGCSDFSYEDGCDETIQVMTCASCDREFNKDELIQENSENIDEHLSEIKEEVLKDVQDELRKSLKKAFSGSKNIRIK</sequence>
<organism evidence="1">
    <name type="scientific">Vibrio cholerae</name>
    <dbReference type="NCBI Taxonomy" id="666"/>
    <lineage>
        <taxon>Bacteria</taxon>
        <taxon>Pseudomonadati</taxon>
        <taxon>Pseudomonadota</taxon>
        <taxon>Gammaproteobacteria</taxon>
        <taxon>Vibrionales</taxon>
        <taxon>Vibrionaceae</taxon>
        <taxon>Vibrio</taxon>
    </lineage>
</organism>
<accession>A0A0H7CT38</accession>
<dbReference type="RefSeq" id="WP_001067695.1">
    <property type="nucleotide sequence ID" value="NZ_CWON01000012.1"/>
</dbReference>
<dbReference type="EMBL" id="KT151663">
    <property type="protein sequence ID" value="ALP45192.1"/>
    <property type="molecule type" value="Genomic_DNA"/>
</dbReference>
<dbReference type="PATRIC" id="fig|666.1992.peg.569"/>
<dbReference type="EMBL" id="KT151660">
    <property type="protein sequence ID" value="ALP44911.1"/>
    <property type="molecule type" value="Genomic_DNA"/>
</dbReference>
<proteinExistence type="predicted"/>
<reference evidence="1" key="1">
    <citation type="journal article" date="2016" name="Sci. Rep.">
        <title>Variations in SXT elements in epidemic Vibrio cholerae O1 El Tor strains in China.</title>
        <authorList>
            <person name="Wang R."/>
            <person name="Yu D."/>
            <person name="Yue J."/>
            <person name="Kan B."/>
        </authorList>
    </citation>
    <scope>NUCLEOTIDE SEQUENCE</scope>
    <source>
        <strain evidence="2">AHV1003</strain>
        <strain evidence="1">ICDC-2255</strain>
    </source>
</reference>
<evidence type="ECO:0000313" key="1">
    <source>
        <dbReference type="EMBL" id="ALP44911.1"/>
    </source>
</evidence>
<dbReference type="AlphaFoldDB" id="A0A0H7CT38"/>
<evidence type="ECO:0000313" key="2">
    <source>
        <dbReference type="EMBL" id="ALP45192.1"/>
    </source>
</evidence>
<protein>
    <submittedName>
        <fullName evidence="1">Uncharacterized protein</fullName>
    </submittedName>
</protein>